<evidence type="ECO:0000256" key="4">
    <source>
        <dbReference type="ARBA" id="ARBA00022982"/>
    </source>
</evidence>
<reference evidence="8 9" key="1">
    <citation type="journal article" date="2014" name="Int. J. Syst. Evol. Microbiol.">
        <title>Solimonas terrae sp. nov., isolated from soil.</title>
        <authorList>
            <person name="Kim S.J."/>
            <person name="Moon J.Y."/>
            <person name="Weon H.Y."/>
            <person name="Ahn J.H."/>
            <person name="Chen W.M."/>
            <person name="Kwon S.W."/>
        </authorList>
    </citation>
    <scope>NUCLEOTIDE SEQUENCE [LARGE SCALE GENOMIC DNA]</scope>
    <source>
        <strain evidence="8 9">KIS83-12</strain>
    </source>
</reference>
<name>A0A6M2BPV2_9GAMM</name>
<dbReference type="AlphaFoldDB" id="A0A6M2BPV2"/>
<keyword evidence="4" id="KW-0249">Electron transport</keyword>
<dbReference type="EMBL" id="JAAMOW010000002">
    <property type="protein sequence ID" value="NGY04261.1"/>
    <property type="molecule type" value="Genomic_DNA"/>
</dbReference>
<dbReference type="InterPro" id="IPR050597">
    <property type="entry name" value="Cytochrome_c_Oxidase_Subunit"/>
</dbReference>
<dbReference type="InterPro" id="IPR036909">
    <property type="entry name" value="Cyt_c-like_dom_sf"/>
</dbReference>
<dbReference type="GO" id="GO:0020037">
    <property type="term" value="F:heme binding"/>
    <property type="evidence" value="ECO:0007669"/>
    <property type="project" value="InterPro"/>
</dbReference>
<dbReference type="Proteomes" id="UP000472676">
    <property type="component" value="Unassembled WGS sequence"/>
</dbReference>
<dbReference type="GO" id="GO:0009055">
    <property type="term" value="F:electron transfer activity"/>
    <property type="evidence" value="ECO:0007669"/>
    <property type="project" value="InterPro"/>
</dbReference>
<gene>
    <name evidence="8" type="ORF">G7Y85_05765</name>
</gene>
<keyword evidence="5 6" id="KW-0408">Iron</keyword>
<keyword evidence="1" id="KW-0813">Transport</keyword>
<evidence type="ECO:0000256" key="1">
    <source>
        <dbReference type="ARBA" id="ARBA00022448"/>
    </source>
</evidence>
<comment type="caution">
    <text evidence="8">The sequence shown here is derived from an EMBL/GenBank/DDBJ whole genome shotgun (WGS) entry which is preliminary data.</text>
</comment>
<protein>
    <submittedName>
        <fullName evidence="8">Cytochrome c</fullName>
    </submittedName>
</protein>
<organism evidence="8 9">
    <name type="scientific">Solimonas terrae</name>
    <dbReference type="NCBI Taxonomy" id="1396819"/>
    <lineage>
        <taxon>Bacteria</taxon>
        <taxon>Pseudomonadati</taxon>
        <taxon>Pseudomonadota</taxon>
        <taxon>Gammaproteobacteria</taxon>
        <taxon>Nevskiales</taxon>
        <taxon>Nevskiaceae</taxon>
        <taxon>Solimonas</taxon>
    </lineage>
</organism>
<evidence type="ECO:0000256" key="3">
    <source>
        <dbReference type="ARBA" id="ARBA00022723"/>
    </source>
</evidence>
<evidence type="ECO:0000256" key="6">
    <source>
        <dbReference type="PROSITE-ProRule" id="PRU00433"/>
    </source>
</evidence>
<dbReference type="Gene3D" id="1.10.760.10">
    <property type="entry name" value="Cytochrome c-like domain"/>
    <property type="match status" value="1"/>
</dbReference>
<keyword evidence="9" id="KW-1185">Reference proteome</keyword>
<keyword evidence="3 6" id="KW-0479">Metal-binding</keyword>
<evidence type="ECO:0000256" key="5">
    <source>
        <dbReference type="ARBA" id="ARBA00023004"/>
    </source>
</evidence>
<evidence type="ECO:0000313" key="8">
    <source>
        <dbReference type="EMBL" id="NGY04261.1"/>
    </source>
</evidence>
<dbReference type="InterPro" id="IPR009056">
    <property type="entry name" value="Cyt_c-like_dom"/>
</dbReference>
<evidence type="ECO:0000313" key="9">
    <source>
        <dbReference type="Proteomes" id="UP000472676"/>
    </source>
</evidence>
<dbReference type="PANTHER" id="PTHR33751:SF9">
    <property type="entry name" value="CYTOCHROME C4"/>
    <property type="match status" value="1"/>
</dbReference>
<evidence type="ECO:0000259" key="7">
    <source>
        <dbReference type="PROSITE" id="PS51007"/>
    </source>
</evidence>
<dbReference type="PROSITE" id="PS51007">
    <property type="entry name" value="CYTC"/>
    <property type="match status" value="1"/>
</dbReference>
<dbReference type="PANTHER" id="PTHR33751">
    <property type="entry name" value="CBB3-TYPE CYTOCHROME C OXIDASE SUBUNIT FIXP"/>
    <property type="match status" value="1"/>
</dbReference>
<accession>A0A6M2BPV2</accession>
<evidence type="ECO:0000256" key="2">
    <source>
        <dbReference type="ARBA" id="ARBA00022617"/>
    </source>
</evidence>
<dbReference type="GO" id="GO:0046872">
    <property type="term" value="F:metal ion binding"/>
    <property type="evidence" value="ECO:0007669"/>
    <property type="project" value="UniProtKB-KW"/>
</dbReference>
<proteinExistence type="predicted"/>
<dbReference type="SUPFAM" id="SSF46626">
    <property type="entry name" value="Cytochrome c"/>
    <property type="match status" value="1"/>
</dbReference>
<feature type="domain" description="Cytochrome c" evidence="7">
    <location>
        <begin position="12"/>
        <end position="91"/>
    </location>
</feature>
<dbReference type="Pfam" id="PF00034">
    <property type="entry name" value="Cytochrom_C"/>
    <property type="match status" value="1"/>
</dbReference>
<sequence length="101" mass="10758">MLLLALCACQARQADEAPPARAAACGACHPRHGEMMAPLFPLLAGQNAPYLTAQLRAFRDGSRRNPVMNAMARNLDDDEIDALSRYYASLGDGAGVGRGSR</sequence>
<keyword evidence="2 6" id="KW-0349">Heme</keyword>